<dbReference type="AlphaFoldDB" id="A0A1B7ML25"/>
<dbReference type="Proteomes" id="UP000092154">
    <property type="component" value="Unassembled WGS sequence"/>
</dbReference>
<name>A0A1B7ML25_9AGAM</name>
<evidence type="ECO:0000313" key="2">
    <source>
        <dbReference type="Proteomes" id="UP000092154"/>
    </source>
</evidence>
<evidence type="ECO:0008006" key="3">
    <source>
        <dbReference type="Google" id="ProtNLM"/>
    </source>
</evidence>
<sequence>MSRKKLKHIASEHNEELLAAFIVRMDASEIGFIDDVSRDERTHGRYFGCSTKGNRTHKNQPFVPGSRISLEALLTLDGIVTCTAVEGSMTKELFLEWLEFMIESRASRMAL</sequence>
<protein>
    <recommendedName>
        <fullName evidence="3">Tc1-like transposase DDE domain-containing protein</fullName>
    </recommendedName>
</protein>
<gene>
    <name evidence="1" type="ORF">K503DRAFT_775769</name>
</gene>
<dbReference type="InParanoid" id="A0A1B7ML25"/>
<organism evidence="1 2">
    <name type="scientific">Rhizopogon vinicolor AM-OR11-026</name>
    <dbReference type="NCBI Taxonomy" id="1314800"/>
    <lineage>
        <taxon>Eukaryota</taxon>
        <taxon>Fungi</taxon>
        <taxon>Dikarya</taxon>
        <taxon>Basidiomycota</taxon>
        <taxon>Agaricomycotina</taxon>
        <taxon>Agaricomycetes</taxon>
        <taxon>Agaricomycetidae</taxon>
        <taxon>Boletales</taxon>
        <taxon>Suillineae</taxon>
        <taxon>Rhizopogonaceae</taxon>
        <taxon>Rhizopogon</taxon>
    </lineage>
</organism>
<reference evidence="1 2" key="1">
    <citation type="submission" date="2016-06" db="EMBL/GenBank/DDBJ databases">
        <title>Comparative genomics of the ectomycorrhizal sister species Rhizopogon vinicolor and Rhizopogon vesiculosus (Basidiomycota: Boletales) reveals a divergence of the mating type B locus.</title>
        <authorList>
            <consortium name="DOE Joint Genome Institute"/>
            <person name="Mujic A.B."/>
            <person name="Kuo A."/>
            <person name="Tritt A."/>
            <person name="Lipzen A."/>
            <person name="Chen C."/>
            <person name="Johnson J."/>
            <person name="Sharma A."/>
            <person name="Barry K."/>
            <person name="Grigoriev I.V."/>
            <person name="Spatafora J.W."/>
        </authorList>
    </citation>
    <scope>NUCLEOTIDE SEQUENCE [LARGE SCALE GENOMIC DNA]</scope>
    <source>
        <strain evidence="1 2">AM-OR11-026</strain>
    </source>
</reference>
<evidence type="ECO:0000313" key="1">
    <source>
        <dbReference type="EMBL" id="OAX33292.1"/>
    </source>
</evidence>
<keyword evidence="2" id="KW-1185">Reference proteome</keyword>
<proteinExistence type="predicted"/>
<dbReference type="EMBL" id="KV448796">
    <property type="protein sequence ID" value="OAX33292.1"/>
    <property type="molecule type" value="Genomic_DNA"/>
</dbReference>
<dbReference type="OrthoDB" id="2142724at2759"/>
<accession>A0A1B7ML25</accession>
<dbReference type="STRING" id="1314800.A0A1B7ML25"/>